<organism evidence="1 2">
    <name type="scientific">Devosia neptuniae</name>
    <dbReference type="NCBI Taxonomy" id="191302"/>
    <lineage>
        <taxon>Bacteria</taxon>
        <taxon>Pseudomonadati</taxon>
        <taxon>Pseudomonadota</taxon>
        <taxon>Alphaproteobacteria</taxon>
        <taxon>Hyphomicrobiales</taxon>
        <taxon>Devosiaceae</taxon>
        <taxon>Devosia</taxon>
    </lineage>
</organism>
<evidence type="ECO:0000313" key="1">
    <source>
        <dbReference type="EMBL" id="UXN70862.1"/>
    </source>
</evidence>
<dbReference type="EMBL" id="CP104965">
    <property type="protein sequence ID" value="UXN70862.1"/>
    <property type="molecule type" value="Genomic_DNA"/>
</dbReference>
<sequence length="95" mass="10267">MTAAQYLLWRARRRPRPIDVPTPANATAAVTKLQGAPFWRDTVEADGAGDVDDEVDAAYLAAICMAPAVVGTAPGQVPMEVARRLHWAGLIRKQN</sequence>
<evidence type="ECO:0000313" key="2">
    <source>
        <dbReference type="Proteomes" id="UP001061862"/>
    </source>
</evidence>
<dbReference type="Proteomes" id="UP001061862">
    <property type="component" value="Chromosome"/>
</dbReference>
<keyword evidence="2" id="KW-1185">Reference proteome</keyword>
<reference evidence="1 2" key="1">
    <citation type="submission" date="2022-09" db="EMBL/GenBank/DDBJ databases">
        <title>Interaction between co-microsymbionts with complementary sets of symbiotic genes in legume-rhizobium systems.</title>
        <authorList>
            <person name="Safronova V."/>
            <person name="Sazanova A."/>
            <person name="Afonin A."/>
            <person name="Chirak E."/>
        </authorList>
    </citation>
    <scope>NUCLEOTIDE SEQUENCE [LARGE SCALE GENOMIC DNA]</scope>
    <source>
        <strain evidence="1 2">A18/4-1</strain>
    </source>
</reference>
<gene>
    <name evidence="1" type="ORF">N8A98_06660</name>
</gene>
<protein>
    <submittedName>
        <fullName evidence="1">Uncharacterized protein</fullName>
    </submittedName>
</protein>
<dbReference type="RefSeq" id="WP_262170128.1">
    <property type="nucleotide sequence ID" value="NZ_CP104965.1"/>
</dbReference>
<proteinExistence type="predicted"/>
<name>A0ABY6CFJ3_9HYPH</name>
<accession>A0ABY6CFJ3</accession>